<keyword evidence="3 6" id="KW-0808">Transferase</keyword>
<reference evidence="9" key="1">
    <citation type="journal article" date="2019" name="Int. J. Syst. Evol. Microbiol.">
        <title>The Global Catalogue of Microorganisms (GCM) 10K type strain sequencing project: providing services to taxonomists for standard genome sequencing and annotation.</title>
        <authorList>
            <consortium name="The Broad Institute Genomics Platform"/>
            <consortium name="The Broad Institute Genome Sequencing Center for Infectious Disease"/>
            <person name="Wu L."/>
            <person name="Ma J."/>
        </authorList>
    </citation>
    <scope>NUCLEOTIDE SEQUENCE [LARGE SCALE GENOMIC DNA]</scope>
    <source>
        <strain evidence="9">KCTC 42964</strain>
    </source>
</reference>
<evidence type="ECO:0000256" key="1">
    <source>
        <dbReference type="ARBA" id="ARBA00022485"/>
    </source>
</evidence>
<feature type="binding site" evidence="6">
    <location>
        <position position="362"/>
    </location>
    <ligand>
        <name>S-adenosyl-L-methionine</name>
        <dbReference type="ChEBI" id="CHEBI:59789"/>
    </ligand>
</feature>
<evidence type="ECO:0000256" key="3">
    <source>
        <dbReference type="ARBA" id="ARBA00022679"/>
    </source>
</evidence>
<evidence type="ECO:0000313" key="8">
    <source>
        <dbReference type="EMBL" id="MFC3231558.1"/>
    </source>
</evidence>
<dbReference type="PROSITE" id="PS51687">
    <property type="entry name" value="SAM_MT_RNA_M5U"/>
    <property type="match status" value="1"/>
</dbReference>
<dbReference type="EMBL" id="JBHRTR010000054">
    <property type="protein sequence ID" value="MFC3231558.1"/>
    <property type="molecule type" value="Genomic_DNA"/>
</dbReference>
<dbReference type="Gene3D" id="2.40.50.140">
    <property type="entry name" value="Nucleic acid-binding proteins"/>
    <property type="match status" value="1"/>
</dbReference>
<evidence type="ECO:0000256" key="2">
    <source>
        <dbReference type="ARBA" id="ARBA00022603"/>
    </source>
</evidence>
<keyword evidence="5" id="KW-0411">Iron-sulfur</keyword>
<feature type="binding site" evidence="6">
    <location>
        <position position="267"/>
    </location>
    <ligand>
        <name>S-adenosyl-L-methionine</name>
        <dbReference type="ChEBI" id="CHEBI:59789"/>
    </ligand>
</feature>
<dbReference type="InterPro" id="IPR030390">
    <property type="entry name" value="MeTrfase_TrmA_AS"/>
</dbReference>
<dbReference type="InterPro" id="IPR010280">
    <property type="entry name" value="U5_MeTrfase_fam"/>
</dbReference>
<keyword evidence="1" id="KW-0004">4Fe-4S</keyword>
<dbReference type="Gene3D" id="3.40.50.150">
    <property type="entry name" value="Vaccinia Virus protein VP39"/>
    <property type="match status" value="1"/>
</dbReference>
<evidence type="ECO:0000256" key="5">
    <source>
        <dbReference type="ARBA" id="ARBA00023014"/>
    </source>
</evidence>
<comment type="similarity">
    <text evidence="6">Belongs to the class I-like SAM-binding methyltransferase superfamily. RNA M5U methyltransferase family.</text>
</comment>
<feature type="binding site" evidence="6">
    <location>
        <position position="294"/>
    </location>
    <ligand>
        <name>S-adenosyl-L-methionine</name>
        <dbReference type="ChEBI" id="CHEBI:59789"/>
    </ligand>
</feature>
<keyword evidence="2 6" id="KW-0489">Methyltransferase</keyword>
<protein>
    <submittedName>
        <fullName evidence="8">Class I SAM-dependent RNA methyltransferase</fullName>
        <ecNumber evidence="8">2.1.1.-</ecNumber>
    </submittedName>
</protein>
<comment type="caution">
    <text evidence="8">The sequence shown here is derived from an EMBL/GenBank/DDBJ whole genome shotgun (WGS) entry which is preliminary data.</text>
</comment>
<dbReference type="RefSeq" id="WP_379907058.1">
    <property type="nucleotide sequence ID" value="NZ_JBHRTR010000054.1"/>
</dbReference>
<feature type="active site" description="Nucleophile" evidence="6">
    <location>
        <position position="391"/>
    </location>
</feature>
<keyword evidence="4 6" id="KW-0949">S-adenosyl-L-methionine</keyword>
<sequence length="433" mass="45065">MEGRIIGLGRGGDGLVESADGRRLFAAGTVPGDRVRVRPQAGGPGSGKEGPVAADLTELLEAGAERVAAPCPHFPPPGGQGCGGCQMQMLAWPAYLDWKAGLARDALARAGVPPEQVPAPVVAPERSRRRAGFALLRQPDGVRIGFRGRRSHRVEDLSDACLVCAPELLAVLPPLRALGAELLRPGQALAVQATATEGGLDLVLRGAAVTPPDVWPQLVDFAETADLARLSTAADDRRPAEPVLLRRTPLLRFGPVPVVPAPGGFLQAVAAIEARMQADVAGWLDRASRILDLYAGCGTLSLPLVDAATIHAVDGDKTALAALQAGADAAGRGGRVGVQARDLARFPLVGPDLAGYDAAILDPPRQGAAEQAAALASAAPAGLRRLAAVSCNPVTLARDLERLFAGGWRLGAVRLYDQFLWTPHLEVVALLER</sequence>
<dbReference type="SUPFAM" id="SSF53335">
    <property type="entry name" value="S-adenosyl-L-methionine-dependent methyltransferases"/>
    <property type="match status" value="1"/>
</dbReference>
<evidence type="ECO:0000256" key="7">
    <source>
        <dbReference type="PROSITE-ProRule" id="PRU10015"/>
    </source>
</evidence>
<accession>A0ABV7LA51</accession>
<dbReference type="Gene3D" id="2.40.50.1070">
    <property type="match status" value="1"/>
</dbReference>
<name>A0ABV7LA51_9PROT</name>
<dbReference type="InterPro" id="IPR012340">
    <property type="entry name" value="NA-bd_OB-fold"/>
</dbReference>
<proteinExistence type="inferred from homology"/>
<dbReference type="GO" id="GO:0008168">
    <property type="term" value="F:methyltransferase activity"/>
    <property type="evidence" value="ECO:0007669"/>
    <property type="project" value="UniProtKB-KW"/>
</dbReference>
<organism evidence="8 9">
    <name type="scientific">Marinibaculum pumilum</name>
    <dbReference type="NCBI Taxonomy" id="1766165"/>
    <lineage>
        <taxon>Bacteria</taxon>
        <taxon>Pseudomonadati</taxon>
        <taxon>Pseudomonadota</taxon>
        <taxon>Alphaproteobacteria</taxon>
        <taxon>Rhodospirillales</taxon>
        <taxon>Rhodospirillaceae</taxon>
        <taxon>Marinibaculum</taxon>
    </lineage>
</organism>
<feature type="binding site" evidence="6">
    <location>
        <position position="314"/>
    </location>
    <ligand>
        <name>S-adenosyl-L-methionine</name>
        <dbReference type="ChEBI" id="CHEBI:59789"/>
    </ligand>
</feature>
<dbReference type="GO" id="GO:0032259">
    <property type="term" value="P:methylation"/>
    <property type="evidence" value="ECO:0007669"/>
    <property type="project" value="UniProtKB-KW"/>
</dbReference>
<dbReference type="Proteomes" id="UP001595528">
    <property type="component" value="Unassembled WGS sequence"/>
</dbReference>
<dbReference type="InterPro" id="IPR029063">
    <property type="entry name" value="SAM-dependent_MTases_sf"/>
</dbReference>
<dbReference type="Pfam" id="PF05958">
    <property type="entry name" value="tRNA_U5-meth_tr"/>
    <property type="match status" value="1"/>
</dbReference>
<evidence type="ECO:0000256" key="6">
    <source>
        <dbReference type="PROSITE-ProRule" id="PRU01024"/>
    </source>
</evidence>
<dbReference type="PANTHER" id="PTHR11061">
    <property type="entry name" value="RNA M5U METHYLTRANSFERASE"/>
    <property type="match status" value="1"/>
</dbReference>
<feature type="active site" evidence="7">
    <location>
        <position position="391"/>
    </location>
</feature>
<evidence type="ECO:0000313" key="9">
    <source>
        <dbReference type="Proteomes" id="UP001595528"/>
    </source>
</evidence>
<dbReference type="PROSITE" id="PS01230">
    <property type="entry name" value="TRMA_1"/>
    <property type="match status" value="1"/>
</dbReference>
<keyword evidence="1" id="KW-0479">Metal-binding</keyword>
<dbReference type="EC" id="2.1.1.-" evidence="8"/>
<keyword evidence="9" id="KW-1185">Reference proteome</keyword>
<dbReference type="PANTHER" id="PTHR11061:SF49">
    <property type="entry name" value="23S RRNA (URACIL(1939)-C(5))-METHYLTRANSFERASE RLMD"/>
    <property type="match status" value="1"/>
</dbReference>
<keyword evidence="1" id="KW-0408">Iron</keyword>
<gene>
    <name evidence="8" type="ORF">ACFOGJ_30200</name>
</gene>
<evidence type="ECO:0000256" key="4">
    <source>
        <dbReference type="ARBA" id="ARBA00022691"/>
    </source>
</evidence>